<evidence type="ECO:0000256" key="4">
    <source>
        <dbReference type="ARBA" id="ARBA00022679"/>
    </source>
</evidence>
<dbReference type="Proteomes" id="UP000553776">
    <property type="component" value="Unassembled WGS sequence"/>
</dbReference>
<gene>
    <name evidence="9" type="ORF">H7B90_21895</name>
</gene>
<comment type="caution">
    <text evidence="9">The sequence shown here is derived from an EMBL/GenBank/DDBJ whole genome shotgun (WGS) entry which is preliminary data.</text>
</comment>
<feature type="transmembrane region" description="Helical" evidence="7">
    <location>
        <begin position="12"/>
        <end position="34"/>
    </location>
</feature>
<evidence type="ECO:0000259" key="8">
    <source>
        <dbReference type="PROSITE" id="PS50885"/>
    </source>
</evidence>
<feature type="domain" description="HAMP" evidence="8">
    <location>
        <begin position="306"/>
        <end position="359"/>
    </location>
</feature>
<dbReference type="EMBL" id="JACJVR010000084">
    <property type="protein sequence ID" value="MBB6694058.1"/>
    <property type="molecule type" value="Genomic_DNA"/>
</dbReference>
<evidence type="ECO:0000313" key="10">
    <source>
        <dbReference type="Proteomes" id="UP000553776"/>
    </source>
</evidence>
<dbReference type="InterPro" id="IPR003660">
    <property type="entry name" value="HAMP_dom"/>
</dbReference>
<dbReference type="Gene3D" id="6.10.340.10">
    <property type="match status" value="1"/>
</dbReference>
<dbReference type="PANTHER" id="PTHR34220">
    <property type="entry name" value="SENSOR HISTIDINE KINASE YPDA"/>
    <property type="match status" value="1"/>
</dbReference>
<dbReference type="InterPro" id="IPR050640">
    <property type="entry name" value="Bact_2-comp_sensor_kinase"/>
</dbReference>
<keyword evidence="2" id="KW-1003">Cell membrane</keyword>
<dbReference type="Gene3D" id="3.30.565.10">
    <property type="entry name" value="Histidine kinase-like ATPase, C-terminal domain"/>
    <property type="match status" value="1"/>
</dbReference>
<protein>
    <submittedName>
        <fullName evidence="9">Histidine kinase</fullName>
    </submittedName>
</protein>
<dbReference type="CDD" id="cd06225">
    <property type="entry name" value="HAMP"/>
    <property type="match status" value="1"/>
</dbReference>
<dbReference type="PROSITE" id="PS50885">
    <property type="entry name" value="HAMP"/>
    <property type="match status" value="1"/>
</dbReference>
<sequence>MLKRLTSIPWNSIPVKLVLGLLGITLPLIGLLLYNNSYSVNVIHSQVAASNKNLISIYMKQIDDQLTEAERHLAGLTATDLNVQAMAEPVAEDDYVLARSAVYRRLTSDLSVYPYLDGFYVYSLARRDGVEAYKGRLTYEELEGIRRTMNDEVSELAKRPRYENVAWKVRRVGGEYVLIRLIRDGGLYAGAWVRASTLLEPLKGMRTGETGAVLLVDDRGRALHATRSLEAEDLDLTRGFRNYYLSGRKDDYLIVGESSAKGGFSLAAAIPDRSILENLPYLTRAAGIVILLALLMLPLGFFALRQAILLPLRRMVAAMRLMGEGNLHIRIDSSRAPDEIRLANRTFNTMISKIQELKIHVYEEQLRKQRAELRQLQLRVNPHFFMNSLNILYNLAQVRQFEPIQEMTMNLVRYFRYMFQSHPSLVPLRDELRHIRHYLRIQQMRFPNTFRSEIRIPEYLETFALPPLLLQTVVENSIKHAVKPDEPILLAIEAELDDLAEEPLVRIAIRDTGEGYSERALADIREGRVPVDERGEHIGLWSIKERLKLQYGDKAWMECYNDDPHGAVTELAIPLNADPEPKEGTDHAEHSDRGR</sequence>
<proteinExistence type="predicted"/>
<keyword evidence="9" id="KW-0418">Kinase</keyword>
<keyword evidence="7" id="KW-0812">Transmembrane</keyword>
<keyword evidence="5 7" id="KW-0472">Membrane</keyword>
<dbReference type="GO" id="GO:0000155">
    <property type="term" value="F:phosphorelay sensor kinase activity"/>
    <property type="evidence" value="ECO:0007669"/>
    <property type="project" value="InterPro"/>
</dbReference>
<name>A0A841U4L9_9BACL</name>
<dbReference type="GO" id="GO:0005886">
    <property type="term" value="C:plasma membrane"/>
    <property type="evidence" value="ECO:0007669"/>
    <property type="project" value="UniProtKB-SubCell"/>
</dbReference>
<organism evidence="9 10">
    <name type="scientific">Cohnella xylanilytica</name>
    <dbReference type="NCBI Taxonomy" id="557555"/>
    <lineage>
        <taxon>Bacteria</taxon>
        <taxon>Bacillati</taxon>
        <taxon>Bacillota</taxon>
        <taxon>Bacilli</taxon>
        <taxon>Bacillales</taxon>
        <taxon>Paenibacillaceae</taxon>
        <taxon>Cohnella</taxon>
    </lineage>
</organism>
<dbReference type="AlphaFoldDB" id="A0A841U4L9"/>
<evidence type="ECO:0000256" key="2">
    <source>
        <dbReference type="ARBA" id="ARBA00022475"/>
    </source>
</evidence>
<feature type="region of interest" description="Disordered" evidence="6">
    <location>
        <begin position="575"/>
        <end position="595"/>
    </location>
</feature>
<dbReference type="InterPro" id="IPR010559">
    <property type="entry name" value="Sig_transdc_His_kin_internal"/>
</dbReference>
<keyword evidence="3" id="KW-0597">Phosphoprotein</keyword>
<reference evidence="9 10" key="1">
    <citation type="submission" date="2020-08" db="EMBL/GenBank/DDBJ databases">
        <title>Cohnella phylogeny.</title>
        <authorList>
            <person name="Dunlap C."/>
        </authorList>
    </citation>
    <scope>NUCLEOTIDE SEQUENCE [LARGE SCALE GENOMIC DNA]</scope>
    <source>
        <strain evidence="9 10">DSM 25239</strain>
    </source>
</reference>
<accession>A0A841U4L9</accession>
<feature type="compositionally biased region" description="Basic and acidic residues" evidence="6">
    <location>
        <begin position="579"/>
        <end position="595"/>
    </location>
</feature>
<evidence type="ECO:0000256" key="7">
    <source>
        <dbReference type="SAM" id="Phobius"/>
    </source>
</evidence>
<comment type="subcellular location">
    <subcellularLocation>
        <location evidence="1">Cell membrane</location>
        <topology evidence="1">Multi-pass membrane protein</topology>
    </subcellularLocation>
</comment>
<dbReference type="PANTHER" id="PTHR34220:SF7">
    <property type="entry name" value="SENSOR HISTIDINE KINASE YPDA"/>
    <property type="match status" value="1"/>
</dbReference>
<dbReference type="SMART" id="SM00304">
    <property type="entry name" value="HAMP"/>
    <property type="match status" value="1"/>
</dbReference>
<dbReference type="RefSeq" id="WP_185138030.1">
    <property type="nucleotide sequence ID" value="NZ_JACJVR010000084.1"/>
</dbReference>
<keyword evidence="4" id="KW-0808">Transferase</keyword>
<keyword evidence="7" id="KW-1133">Transmembrane helix</keyword>
<evidence type="ECO:0000256" key="5">
    <source>
        <dbReference type="ARBA" id="ARBA00023136"/>
    </source>
</evidence>
<evidence type="ECO:0000256" key="1">
    <source>
        <dbReference type="ARBA" id="ARBA00004651"/>
    </source>
</evidence>
<feature type="transmembrane region" description="Helical" evidence="7">
    <location>
        <begin position="281"/>
        <end position="304"/>
    </location>
</feature>
<dbReference type="Pfam" id="PF06580">
    <property type="entry name" value="His_kinase"/>
    <property type="match status" value="1"/>
</dbReference>
<evidence type="ECO:0000256" key="3">
    <source>
        <dbReference type="ARBA" id="ARBA00022553"/>
    </source>
</evidence>
<keyword evidence="10" id="KW-1185">Reference proteome</keyword>
<dbReference type="SUPFAM" id="SSF55874">
    <property type="entry name" value="ATPase domain of HSP90 chaperone/DNA topoisomerase II/histidine kinase"/>
    <property type="match status" value="1"/>
</dbReference>
<dbReference type="InterPro" id="IPR036890">
    <property type="entry name" value="HATPase_C_sf"/>
</dbReference>
<evidence type="ECO:0000313" key="9">
    <source>
        <dbReference type="EMBL" id="MBB6694058.1"/>
    </source>
</evidence>
<evidence type="ECO:0000256" key="6">
    <source>
        <dbReference type="SAM" id="MobiDB-lite"/>
    </source>
</evidence>
<dbReference type="Pfam" id="PF00672">
    <property type="entry name" value="HAMP"/>
    <property type="match status" value="1"/>
</dbReference>
<dbReference type="SUPFAM" id="SSF158472">
    <property type="entry name" value="HAMP domain-like"/>
    <property type="match status" value="1"/>
</dbReference>